<organism evidence="1">
    <name type="scientific">Mytilinidion resinicola</name>
    <dbReference type="NCBI Taxonomy" id="574789"/>
    <lineage>
        <taxon>Eukaryota</taxon>
        <taxon>Fungi</taxon>
        <taxon>Dikarya</taxon>
        <taxon>Ascomycota</taxon>
        <taxon>Pezizomycotina</taxon>
        <taxon>Dothideomycetes</taxon>
        <taxon>Pleosporomycetidae</taxon>
        <taxon>Mytilinidiales</taxon>
        <taxon>Mytilinidiaceae</taxon>
        <taxon>Mytilinidion</taxon>
    </lineage>
</organism>
<evidence type="ECO:0000313" key="3">
    <source>
        <dbReference type="RefSeq" id="XP_033577589.1"/>
    </source>
</evidence>
<dbReference type="SUPFAM" id="SSF52047">
    <property type="entry name" value="RNI-like"/>
    <property type="match status" value="1"/>
</dbReference>
<evidence type="ECO:0000313" key="1">
    <source>
        <dbReference type="EMBL" id="KAF2810625.1"/>
    </source>
</evidence>
<dbReference type="OrthoDB" id="10554426at2759"/>
<evidence type="ECO:0000313" key="2">
    <source>
        <dbReference type="Proteomes" id="UP000504636"/>
    </source>
</evidence>
<keyword evidence="2" id="KW-1185">Reference proteome</keyword>
<dbReference type="InterPro" id="IPR032675">
    <property type="entry name" value="LRR_dom_sf"/>
</dbReference>
<accession>A0A6A6YRN1</accession>
<proteinExistence type="predicted"/>
<name>A0A6A6YRN1_9PEZI</name>
<protein>
    <recommendedName>
        <fullName evidence="4">F-box domain-containing protein</fullName>
    </recommendedName>
</protein>
<dbReference type="Gene3D" id="3.80.10.10">
    <property type="entry name" value="Ribonuclease Inhibitor"/>
    <property type="match status" value="1"/>
</dbReference>
<sequence>MLMFDVNRWNIRWLIPMPIVQELNTRWPHCHLIINSFNGHGGDSVDALLDSPCLHSLKASFWDCGHAHPQNIIDILKSSPNLRAFEFRESGDTGLRPVPKSVGPYRLQPGETLPPLVRLVLVGYRMADYRSWYRGASNDTEAPEIWANAADWSHLKHLTLEDCWNGQDYLHFLDALSGRTPALRKFVWKGGTQLPHSAHNHPYATHLSRFIDQLEALEVLDIENVYFGDVAQEIYRHAATLRSFRFHRLESSVGEDETRSLSTSQLLGLVNTLAELETLTLDIDLHTA</sequence>
<dbReference type="Proteomes" id="UP000504636">
    <property type="component" value="Unplaced"/>
</dbReference>
<dbReference type="AlphaFoldDB" id="A0A6A6YRN1"/>
<dbReference type="RefSeq" id="XP_033577589.1">
    <property type="nucleotide sequence ID" value="XM_033714053.1"/>
</dbReference>
<reference evidence="3" key="3">
    <citation type="submission" date="2025-04" db="UniProtKB">
        <authorList>
            <consortium name="RefSeq"/>
        </authorList>
    </citation>
    <scope>IDENTIFICATION</scope>
    <source>
        <strain evidence="3">CBS 304.34</strain>
    </source>
</reference>
<evidence type="ECO:0008006" key="4">
    <source>
        <dbReference type="Google" id="ProtNLM"/>
    </source>
</evidence>
<reference evidence="3" key="2">
    <citation type="submission" date="2020-04" db="EMBL/GenBank/DDBJ databases">
        <authorList>
            <consortium name="NCBI Genome Project"/>
        </authorList>
    </citation>
    <scope>NUCLEOTIDE SEQUENCE</scope>
    <source>
        <strain evidence="3">CBS 304.34</strain>
    </source>
</reference>
<reference evidence="1 3" key="1">
    <citation type="journal article" date="2020" name="Stud. Mycol.">
        <title>101 Dothideomycetes genomes: a test case for predicting lifestyles and emergence of pathogens.</title>
        <authorList>
            <person name="Haridas S."/>
            <person name="Albert R."/>
            <person name="Binder M."/>
            <person name="Bloem J."/>
            <person name="Labutti K."/>
            <person name="Salamov A."/>
            <person name="Andreopoulos B."/>
            <person name="Baker S."/>
            <person name="Barry K."/>
            <person name="Bills G."/>
            <person name="Bluhm B."/>
            <person name="Cannon C."/>
            <person name="Castanera R."/>
            <person name="Culley D."/>
            <person name="Daum C."/>
            <person name="Ezra D."/>
            <person name="Gonzalez J."/>
            <person name="Henrissat B."/>
            <person name="Kuo A."/>
            <person name="Liang C."/>
            <person name="Lipzen A."/>
            <person name="Lutzoni F."/>
            <person name="Magnuson J."/>
            <person name="Mondo S."/>
            <person name="Nolan M."/>
            <person name="Ohm R."/>
            <person name="Pangilinan J."/>
            <person name="Park H.-J."/>
            <person name="Ramirez L."/>
            <person name="Alfaro M."/>
            <person name="Sun H."/>
            <person name="Tritt A."/>
            <person name="Yoshinaga Y."/>
            <person name="Zwiers L.-H."/>
            <person name="Turgeon B."/>
            <person name="Goodwin S."/>
            <person name="Spatafora J."/>
            <person name="Crous P."/>
            <person name="Grigoriev I."/>
        </authorList>
    </citation>
    <scope>NUCLEOTIDE SEQUENCE</scope>
    <source>
        <strain evidence="1 3">CBS 304.34</strain>
    </source>
</reference>
<gene>
    <name evidence="1 3" type="ORF">BDZ99DRAFT_285980</name>
</gene>
<dbReference type="GeneID" id="54454946"/>
<dbReference type="EMBL" id="MU003699">
    <property type="protein sequence ID" value="KAF2810625.1"/>
    <property type="molecule type" value="Genomic_DNA"/>
</dbReference>